<protein>
    <submittedName>
        <fullName evidence="1">Uncharacterized protein</fullName>
    </submittedName>
</protein>
<reference evidence="1" key="2">
    <citation type="submission" date="2025-09" db="UniProtKB">
        <authorList>
            <consortium name="Ensembl"/>
        </authorList>
    </citation>
    <scope>IDENTIFICATION</scope>
</reference>
<dbReference type="AlphaFoldDB" id="A0A3B5LZL3"/>
<evidence type="ECO:0000313" key="2">
    <source>
        <dbReference type="Proteomes" id="UP000261380"/>
    </source>
</evidence>
<keyword evidence="2" id="KW-1185">Reference proteome</keyword>
<accession>A0A3B5LZL3</accession>
<organism evidence="1 2">
    <name type="scientific">Xiphophorus couchianus</name>
    <name type="common">Monterrey platyfish</name>
    <dbReference type="NCBI Taxonomy" id="32473"/>
    <lineage>
        <taxon>Eukaryota</taxon>
        <taxon>Metazoa</taxon>
        <taxon>Chordata</taxon>
        <taxon>Craniata</taxon>
        <taxon>Vertebrata</taxon>
        <taxon>Euteleostomi</taxon>
        <taxon>Actinopterygii</taxon>
        <taxon>Neopterygii</taxon>
        <taxon>Teleostei</taxon>
        <taxon>Neoteleostei</taxon>
        <taxon>Acanthomorphata</taxon>
        <taxon>Ovalentaria</taxon>
        <taxon>Atherinomorphae</taxon>
        <taxon>Cyprinodontiformes</taxon>
        <taxon>Poeciliidae</taxon>
        <taxon>Poeciliinae</taxon>
        <taxon>Xiphophorus</taxon>
    </lineage>
</organism>
<dbReference type="Ensembl" id="ENSXCOT00000017529.1">
    <property type="protein sequence ID" value="ENSXCOP00000017308.1"/>
    <property type="gene ID" value="ENSXCOG00000013047.1"/>
</dbReference>
<proteinExistence type="predicted"/>
<sequence>MPHFTVVPVKDQAQSSYDSLEGINWVDYRDTGQDCPDHQDGADGKSHNFYSLFLTEMESQLEDLSLNGYPFTLLYFTYKSQHKQVNSCLGSFVNIWLNGYHGNTL</sequence>
<reference evidence="1" key="1">
    <citation type="submission" date="2025-08" db="UniProtKB">
        <authorList>
            <consortium name="Ensembl"/>
        </authorList>
    </citation>
    <scope>IDENTIFICATION</scope>
</reference>
<dbReference type="GeneTree" id="ENSGT01030000235333"/>
<name>A0A3B5LZL3_9TELE</name>
<evidence type="ECO:0000313" key="1">
    <source>
        <dbReference type="Ensembl" id="ENSXCOP00000017308.1"/>
    </source>
</evidence>
<dbReference type="Proteomes" id="UP000261380">
    <property type="component" value="Unplaced"/>
</dbReference>